<name>A0A5C3M8W9_9AGAR</name>
<evidence type="ECO:0000313" key="4">
    <source>
        <dbReference type="EMBL" id="TFK41153.1"/>
    </source>
</evidence>
<dbReference type="Gene3D" id="1.10.287.110">
    <property type="entry name" value="DnaJ domain"/>
    <property type="match status" value="1"/>
</dbReference>
<gene>
    <name evidence="4" type="ORF">BDQ12DRAFT_646959</name>
</gene>
<protein>
    <recommendedName>
        <fullName evidence="3">J domain-containing protein</fullName>
    </recommendedName>
</protein>
<evidence type="ECO:0000256" key="1">
    <source>
        <dbReference type="ARBA" id="ARBA00010476"/>
    </source>
</evidence>
<dbReference type="PROSITE" id="PS50076">
    <property type="entry name" value="DNAJ_2"/>
    <property type="match status" value="1"/>
</dbReference>
<dbReference type="InterPro" id="IPR036869">
    <property type="entry name" value="J_dom_sf"/>
</dbReference>
<keyword evidence="2" id="KW-0143">Chaperone</keyword>
<comment type="similarity">
    <text evidence="1">Belongs to the HscB family.</text>
</comment>
<dbReference type="OrthoDB" id="448954at2759"/>
<dbReference type="NCBIfam" id="TIGR00714">
    <property type="entry name" value="hscB"/>
    <property type="match status" value="1"/>
</dbReference>
<dbReference type="PANTHER" id="PTHR14021:SF15">
    <property type="entry name" value="IRON-SULFUR CLUSTER CO-CHAPERONE PROTEIN HSCB"/>
    <property type="match status" value="1"/>
</dbReference>
<dbReference type="SUPFAM" id="SSF46565">
    <property type="entry name" value="Chaperone J-domain"/>
    <property type="match status" value="1"/>
</dbReference>
<dbReference type="InterPro" id="IPR009073">
    <property type="entry name" value="HscB_oligo_C"/>
</dbReference>
<evidence type="ECO:0000259" key="3">
    <source>
        <dbReference type="PROSITE" id="PS50076"/>
    </source>
</evidence>
<dbReference type="GO" id="GO:0051259">
    <property type="term" value="P:protein complex oligomerization"/>
    <property type="evidence" value="ECO:0007669"/>
    <property type="project" value="InterPro"/>
</dbReference>
<dbReference type="AlphaFoldDB" id="A0A5C3M8W9"/>
<dbReference type="Pfam" id="PF07743">
    <property type="entry name" value="HSCB_C"/>
    <property type="match status" value="1"/>
</dbReference>
<feature type="domain" description="J" evidence="3">
    <location>
        <begin position="100"/>
        <end position="175"/>
    </location>
</feature>
<organism evidence="4 5">
    <name type="scientific">Crucibulum laeve</name>
    <dbReference type="NCBI Taxonomy" id="68775"/>
    <lineage>
        <taxon>Eukaryota</taxon>
        <taxon>Fungi</taxon>
        <taxon>Dikarya</taxon>
        <taxon>Basidiomycota</taxon>
        <taxon>Agaricomycotina</taxon>
        <taxon>Agaricomycetes</taxon>
        <taxon>Agaricomycetidae</taxon>
        <taxon>Agaricales</taxon>
        <taxon>Agaricineae</taxon>
        <taxon>Nidulariaceae</taxon>
        <taxon>Crucibulum</taxon>
    </lineage>
</organism>
<dbReference type="PANTHER" id="PTHR14021">
    <property type="entry name" value="IRON-SULFUR CLUSTER CO-CHAPERONE PROTEIN HSCB"/>
    <property type="match status" value="1"/>
</dbReference>
<dbReference type="GO" id="GO:0001671">
    <property type="term" value="F:ATPase activator activity"/>
    <property type="evidence" value="ECO:0007669"/>
    <property type="project" value="InterPro"/>
</dbReference>
<dbReference type="InterPro" id="IPR004640">
    <property type="entry name" value="HscB"/>
</dbReference>
<dbReference type="GO" id="GO:0051087">
    <property type="term" value="F:protein-folding chaperone binding"/>
    <property type="evidence" value="ECO:0007669"/>
    <property type="project" value="InterPro"/>
</dbReference>
<dbReference type="InterPro" id="IPR001623">
    <property type="entry name" value="DnaJ_domain"/>
</dbReference>
<dbReference type="SUPFAM" id="SSF47144">
    <property type="entry name" value="HSC20 (HSCB), C-terminal oligomerisation domain"/>
    <property type="match status" value="1"/>
</dbReference>
<dbReference type="Gene3D" id="1.20.1280.20">
    <property type="entry name" value="HscB, C-terminal domain"/>
    <property type="match status" value="1"/>
</dbReference>
<keyword evidence="5" id="KW-1185">Reference proteome</keyword>
<dbReference type="SMART" id="SM00271">
    <property type="entry name" value="DnaJ"/>
    <property type="match status" value="1"/>
</dbReference>
<sequence>MTVASRFWRLLSPSLCISSPSPPAARNVFNRSIFSISRSPTLITTSFIRIPRTRRSIHQPTPVYDTTVPSICPSCSKPLLSSVPACTKCWTIFSLPGDLSYHHLLGLPYEPNPFVVDIPTLKKHFREAQSVCHPDSWVSKGNDKQQVAEALSARVNHAYQTLLNPLSRAEYILGHNHLPMSESDQVDDMEFMADIMEAREIIEDTEDIDEVTRMMEDTDSRMKQTVKEIESLVEKHSWSELKAAAIRLRYLEGIERAAKQWLDNH</sequence>
<dbReference type="InterPro" id="IPR036386">
    <property type="entry name" value="HscB_C_sf"/>
</dbReference>
<dbReference type="Proteomes" id="UP000308652">
    <property type="component" value="Unassembled WGS sequence"/>
</dbReference>
<dbReference type="EMBL" id="ML213595">
    <property type="protein sequence ID" value="TFK41153.1"/>
    <property type="molecule type" value="Genomic_DNA"/>
</dbReference>
<accession>A0A5C3M8W9</accession>
<dbReference type="CDD" id="cd06257">
    <property type="entry name" value="DnaJ"/>
    <property type="match status" value="1"/>
</dbReference>
<reference evidence="4 5" key="1">
    <citation type="journal article" date="2019" name="Nat. Ecol. Evol.">
        <title>Megaphylogeny resolves global patterns of mushroom evolution.</title>
        <authorList>
            <person name="Varga T."/>
            <person name="Krizsan K."/>
            <person name="Foldi C."/>
            <person name="Dima B."/>
            <person name="Sanchez-Garcia M."/>
            <person name="Sanchez-Ramirez S."/>
            <person name="Szollosi G.J."/>
            <person name="Szarkandi J.G."/>
            <person name="Papp V."/>
            <person name="Albert L."/>
            <person name="Andreopoulos W."/>
            <person name="Angelini C."/>
            <person name="Antonin V."/>
            <person name="Barry K.W."/>
            <person name="Bougher N.L."/>
            <person name="Buchanan P."/>
            <person name="Buyck B."/>
            <person name="Bense V."/>
            <person name="Catcheside P."/>
            <person name="Chovatia M."/>
            <person name="Cooper J."/>
            <person name="Damon W."/>
            <person name="Desjardin D."/>
            <person name="Finy P."/>
            <person name="Geml J."/>
            <person name="Haridas S."/>
            <person name="Hughes K."/>
            <person name="Justo A."/>
            <person name="Karasinski D."/>
            <person name="Kautmanova I."/>
            <person name="Kiss B."/>
            <person name="Kocsube S."/>
            <person name="Kotiranta H."/>
            <person name="LaButti K.M."/>
            <person name="Lechner B.E."/>
            <person name="Liimatainen K."/>
            <person name="Lipzen A."/>
            <person name="Lukacs Z."/>
            <person name="Mihaltcheva S."/>
            <person name="Morgado L.N."/>
            <person name="Niskanen T."/>
            <person name="Noordeloos M.E."/>
            <person name="Ohm R.A."/>
            <person name="Ortiz-Santana B."/>
            <person name="Ovrebo C."/>
            <person name="Racz N."/>
            <person name="Riley R."/>
            <person name="Savchenko A."/>
            <person name="Shiryaev A."/>
            <person name="Soop K."/>
            <person name="Spirin V."/>
            <person name="Szebenyi C."/>
            <person name="Tomsovsky M."/>
            <person name="Tulloss R.E."/>
            <person name="Uehling J."/>
            <person name="Grigoriev I.V."/>
            <person name="Vagvolgyi C."/>
            <person name="Papp T."/>
            <person name="Martin F.M."/>
            <person name="Miettinen O."/>
            <person name="Hibbett D.S."/>
            <person name="Nagy L.G."/>
        </authorList>
    </citation>
    <scope>NUCLEOTIDE SEQUENCE [LARGE SCALE GENOMIC DNA]</scope>
    <source>
        <strain evidence="4 5">CBS 166.37</strain>
    </source>
</reference>
<evidence type="ECO:0000256" key="2">
    <source>
        <dbReference type="ARBA" id="ARBA00023186"/>
    </source>
</evidence>
<evidence type="ECO:0000313" key="5">
    <source>
        <dbReference type="Proteomes" id="UP000308652"/>
    </source>
</evidence>
<dbReference type="GO" id="GO:0005739">
    <property type="term" value="C:mitochondrion"/>
    <property type="evidence" value="ECO:0007669"/>
    <property type="project" value="TreeGrafter"/>
</dbReference>
<proteinExistence type="inferred from homology"/>
<dbReference type="STRING" id="68775.A0A5C3M8W9"/>
<dbReference type="GO" id="GO:0044571">
    <property type="term" value="P:[2Fe-2S] cluster assembly"/>
    <property type="evidence" value="ECO:0007669"/>
    <property type="project" value="InterPro"/>
</dbReference>